<feature type="compositionally biased region" description="Polar residues" evidence="1">
    <location>
        <begin position="776"/>
        <end position="806"/>
    </location>
</feature>
<sequence>MINDIKDVQTSYNLNPQRFGALKCRSHPDQFVNWVSLENDKEAKLFCNSCFGKEKDFDVSNQDSFKKQNQLIEFKTFLKNLYTYCTLEDNDPDRFSSEYTQCLDGAKQQEKLKLYMQSVSQIKNDLKKEFTRDFISKIEEFQKEIVLQVEKVKQTFLTFFEEQIDLLFSRETLAIKQFKERGCKMILSAAKSAGASTSIQEEIVSFENLQQSINRMHAGKVELSYAKEHSLKVFKSLLQEFEKKITNESLEVIQKNFNKQVPEIQSQYLFTPWKKGNQNGNKTINFNYLYTNSPQNDLIKSKRQSLTSTQENKIANLNQLQTNQPQTDLIKKKRESLTSTSENAKMDSKRNIAIQNLHSQSNSIDTSIKKSGSNTFIIKPIHQASISSRKESSVQQKTNKQSDENYTLQINLKTETVGLNDIISPKNGYLINNQTPFKFDTKQINQILQQHSTPQSAQFAAFSSQKNQNGQQENIFRDNNLLQSQSTNLNKDGNFLQVNFNNINSINNNNKQATSSSLFQSFSSTLKTKSSTVIQPIENTQNQLLVQENQKKKTQIQKNNSSIAFPSESISGFNFQEQQEIIAGDRENKYYVLKSQNKNDQINIQRNKTPKTGIYLSPVPKEQSTQQLTTYLNVSERNNSMNNNSHSQIRDNTELESEYFLQNKMANNQQTLQNQIKNGIAPVYTPQTPTVNKPSSSSGSRMKSNIIKNVLITNSTKQINQEVLKHSKEIIQEKAFKYNILQIVRIPYQANVGINFHDMSNSQSNLNAPRARKISPDQQAENGKRSNSNSPPKDQKENNMASSQGIGSYNKLDDSSNFLIAQPDGFVCLYNVQGRNINQIFKERTHTKLNSLAIGRTGGMFFTVGEQQKNSSIKLWIFHSHQRFSELVELKMADSNIKKIYFIKEEYASRLNKLCFAIWTQQIVETAKSENNKYTNNNQSQQQFYTINKLGIWKLEFAGKKFEGAKMFNISSVELPINTLVVSIKEDEMIAYTKDTIYLYSLTNDYSSILKQGNQKFINIIKKDTLCCVRSYQQSRLTQKNFLAISESGDVYCLNEKLNILQEKSVRDLAQKHITLEDAIVYDQDCDFPENKRFLYFFKKTNTTLYVFDLENLRVIEELQSFDEIKNIFFYGAGFYLGFEQQFVRIWKPLPQKQEILASIPIYEEV</sequence>
<reference evidence="3" key="1">
    <citation type="journal article" date="2006" name="PLoS Biol.">
        <title>Macronuclear genome sequence of the ciliate Tetrahymena thermophila, a model eukaryote.</title>
        <authorList>
            <person name="Eisen J.A."/>
            <person name="Coyne R.S."/>
            <person name="Wu M."/>
            <person name="Wu D."/>
            <person name="Thiagarajan M."/>
            <person name="Wortman J.R."/>
            <person name="Badger J.H."/>
            <person name="Ren Q."/>
            <person name="Amedeo P."/>
            <person name="Jones K.M."/>
            <person name="Tallon L.J."/>
            <person name="Delcher A.L."/>
            <person name="Salzberg S.L."/>
            <person name="Silva J.C."/>
            <person name="Haas B.J."/>
            <person name="Majoros W.H."/>
            <person name="Farzad M."/>
            <person name="Carlton J.M."/>
            <person name="Smith R.K. Jr."/>
            <person name="Garg J."/>
            <person name="Pearlman R.E."/>
            <person name="Karrer K.M."/>
            <person name="Sun L."/>
            <person name="Manning G."/>
            <person name="Elde N.C."/>
            <person name="Turkewitz A.P."/>
            <person name="Asai D.J."/>
            <person name="Wilkes D.E."/>
            <person name="Wang Y."/>
            <person name="Cai H."/>
            <person name="Collins K."/>
            <person name="Stewart B.A."/>
            <person name="Lee S.R."/>
            <person name="Wilamowska K."/>
            <person name="Weinberg Z."/>
            <person name="Ruzzo W.L."/>
            <person name="Wloga D."/>
            <person name="Gaertig J."/>
            <person name="Frankel J."/>
            <person name="Tsao C.-C."/>
            <person name="Gorovsky M.A."/>
            <person name="Keeling P.J."/>
            <person name="Waller R.F."/>
            <person name="Patron N.J."/>
            <person name="Cherry J.M."/>
            <person name="Stover N.A."/>
            <person name="Krieger C.J."/>
            <person name="del Toro C."/>
            <person name="Ryder H.F."/>
            <person name="Williamson S.C."/>
            <person name="Barbeau R.A."/>
            <person name="Hamilton E.P."/>
            <person name="Orias E."/>
        </authorList>
    </citation>
    <scope>NUCLEOTIDE SEQUENCE [LARGE SCALE GENOMIC DNA]</scope>
    <source>
        <strain evidence="3">SB210</strain>
    </source>
</reference>
<feature type="region of interest" description="Disordered" evidence="1">
    <location>
        <begin position="763"/>
        <end position="806"/>
    </location>
</feature>
<dbReference type="AlphaFoldDB" id="Q22EF9"/>
<dbReference type="RefSeq" id="XP_001031356.1">
    <property type="nucleotide sequence ID" value="XM_001031356.1"/>
</dbReference>
<evidence type="ECO:0000256" key="1">
    <source>
        <dbReference type="SAM" id="MobiDB-lite"/>
    </source>
</evidence>
<dbReference type="EMBL" id="GG662692">
    <property type="protein sequence ID" value="EAR83693.1"/>
    <property type="molecule type" value="Genomic_DNA"/>
</dbReference>
<dbReference type="KEGG" id="tet:TTHERM_00827100"/>
<dbReference type="HOGENOM" id="CLU_274706_0_0_1"/>
<proteinExistence type="predicted"/>
<protein>
    <submittedName>
        <fullName evidence="2">Uncharacterized protein</fullName>
    </submittedName>
</protein>
<evidence type="ECO:0000313" key="2">
    <source>
        <dbReference type="EMBL" id="EAR83693.1"/>
    </source>
</evidence>
<dbReference type="InterPro" id="IPR036322">
    <property type="entry name" value="WD40_repeat_dom_sf"/>
</dbReference>
<name>Q22EF9_TETTS</name>
<evidence type="ECO:0000313" key="3">
    <source>
        <dbReference type="Proteomes" id="UP000009168"/>
    </source>
</evidence>
<keyword evidence="3" id="KW-1185">Reference proteome</keyword>
<gene>
    <name evidence="2" type="ORF">TTHERM_00827100</name>
</gene>
<dbReference type="SUPFAM" id="SSF50978">
    <property type="entry name" value="WD40 repeat-like"/>
    <property type="match status" value="1"/>
</dbReference>
<accession>Q22EF9</accession>
<organism evidence="2 3">
    <name type="scientific">Tetrahymena thermophila (strain SB210)</name>
    <dbReference type="NCBI Taxonomy" id="312017"/>
    <lineage>
        <taxon>Eukaryota</taxon>
        <taxon>Sar</taxon>
        <taxon>Alveolata</taxon>
        <taxon>Ciliophora</taxon>
        <taxon>Intramacronucleata</taxon>
        <taxon>Oligohymenophorea</taxon>
        <taxon>Hymenostomatida</taxon>
        <taxon>Tetrahymenina</taxon>
        <taxon>Tetrahymenidae</taxon>
        <taxon>Tetrahymena</taxon>
    </lineage>
</organism>
<dbReference type="InParanoid" id="Q22EF9"/>
<dbReference type="GeneID" id="7827695"/>
<dbReference type="Proteomes" id="UP000009168">
    <property type="component" value="Unassembled WGS sequence"/>
</dbReference>